<dbReference type="AlphaFoldDB" id="A0A9R1XT27"/>
<accession>A0A9R1XT27</accession>
<reference evidence="2 3" key="1">
    <citation type="journal article" date="2017" name="Nat. Commun.">
        <title>Genome assembly with in vitro proximity ligation data and whole-genome triplication in lettuce.</title>
        <authorList>
            <person name="Reyes-Chin-Wo S."/>
            <person name="Wang Z."/>
            <person name="Yang X."/>
            <person name="Kozik A."/>
            <person name="Arikit S."/>
            <person name="Song C."/>
            <person name="Xia L."/>
            <person name="Froenicke L."/>
            <person name="Lavelle D.O."/>
            <person name="Truco M.J."/>
            <person name="Xia R."/>
            <person name="Zhu S."/>
            <person name="Xu C."/>
            <person name="Xu H."/>
            <person name="Xu X."/>
            <person name="Cox K."/>
            <person name="Korf I."/>
            <person name="Meyers B.C."/>
            <person name="Michelmore R.W."/>
        </authorList>
    </citation>
    <scope>NUCLEOTIDE SEQUENCE [LARGE SCALE GENOMIC DNA]</scope>
    <source>
        <strain evidence="3">cv. Salinas</strain>
        <tissue evidence="2">Seedlings</tissue>
    </source>
</reference>
<sequence length="152" mass="17864">MDQIWRNLQQPQQLTQKWIKQFDMFEVTLNQYEKTTKTRKDFSYLKPNVDATFQQSDGRTQINITDAPIDLENKQPLLQGGDDESGGKNGGSSNDISRGTYDASNKNRYANIENESERPRGRKYGHIRIGGRFFFNFFYLHFNVFLRCIFFN</sequence>
<comment type="caution">
    <text evidence="2">The sequence shown here is derived from an EMBL/GenBank/DDBJ whole genome shotgun (WGS) entry which is preliminary data.</text>
</comment>
<evidence type="ECO:0000313" key="3">
    <source>
        <dbReference type="Proteomes" id="UP000235145"/>
    </source>
</evidence>
<evidence type="ECO:0000256" key="1">
    <source>
        <dbReference type="SAM" id="MobiDB-lite"/>
    </source>
</evidence>
<proteinExistence type="predicted"/>
<gene>
    <name evidence="2" type="ORF">LSAT_V11C300117340</name>
</gene>
<organism evidence="2 3">
    <name type="scientific">Lactuca sativa</name>
    <name type="common">Garden lettuce</name>
    <dbReference type="NCBI Taxonomy" id="4236"/>
    <lineage>
        <taxon>Eukaryota</taxon>
        <taxon>Viridiplantae</taxon>
        <taxon>Streptophyta</taxon>
        <taxon>Embryophyta</taxon>
        <taxon>Tracheophyta</taxon>
        <taxon>Spermatophyta</taxon>
        <taxon>Magnoliopsida</taxon>
        <taxon>eudicotyledons</taxon>
        <taxon>Gunneridae</taxon>
        <taxon>Pentapetalae</taxon>
        <taxon>asterids</taxon>
        <taxon>campanulids</taxon>
        <taxon>Asterales</taxon>
        <taxon>Asteraceae</taxon>
        <taxon>Cichorioideae</taxon>
        <taxon>Cichorieae</taxon>
        <taxon>Lactucinae</taxon>
        <taxon>Lactuca</taxon>
    </lineage>
</organism>
<evidence type="ECO:0000313" key="2">
    <source>
        <dbReference type="EMBL" id="KAJ0218357.1"/>
    </source>
</evidence>
<keyword evidence="3" id="KW-1185">Reference proteome</keyword>
<feature type="region of interest" description="Disordered" evidence="1">
    <location>
        <begin position="66"/>
        <end position="118"/>
    </location>
</feature>
<protein>
    <submittedName>
        <fullName evidence="2">Uncharacterized protein</fullName>
    </submittedName>
</protein>
<dbReference type="EMBL" id="NBSK02000003">
    <property type="protein sequence ID" value="KAJ0218357.1"/>
    <property type="molecule type" value="Genomic_DNA"/>
</dbReference>
<name>A0A9R1XT27_LACSA</name>
<dbReference type="Proteomes" id="UP000235145">
    <property type="component" value="Unassembled WGS sequence"/>
</dbReference>